<dbReference type="FunFam" id="1.20.81.30:FF:000001">
    <property type="entry name" value="Type II secretion system protein F"/>
    <property type="match status" value="1"/>
</dbReference>
<evidence type="ECO:0000256" key="6">
    <source>
        <dbReference type="ARBA" id="ARBA00022989"/>
    </source>
</evidence>
<evidence type="ECO:0000256" key="5">
    <source>
        <dbReference type="ARBA" id="ARBA00022692"/>
    </source>
</evidence>
<dbReference type="Pfam" id="PF00482">
    <property type="entry name" value="T2SSF"/>
    <property type="match status" value="2"/>
</dbReference>
<dbReference type="EMBL" id="JAFBDQ010000001">
    <property type="protein sequence ID" value="MBM7555289.1"/>
    <property type="molecule type" value="Genomic_DNA"/>
</dbReference>
<proteinExistence type="inferred from homology"/>
<keyword evidence="11" id="KW-1185">Reference proteome</keyword>
<dbReference type="GO" id="GO:0005886">
    <property type="term" value="C:plasma membrane"/>
    <property type="evidence" value="ECO:0007669"/>
    <property type="project" value="UniProtKB-SubCell"/>
</dbReference>
<organism evidence="10 11">
    <name type="scientific">Halanaerobacter jeridensis</name>
    <dbReference type="NCBI Taxonomy" id="706427"/>
    <lineage>
        <taxon>Bacteria</taxon>
        <taxon>Bacillati</taxon>
        <taxon>Bacillota</taxon>
        <taxon>Clostridia</taxon>
        <taxon>Halanaerobiales</taxon>
        <taxon>Halobacteroidaceae</taxon>
        <taxon>Halanaerobacter</taxon>
    </lineage>
</organism>
<dbReference type="PRINTS" id="PR00812">
    <property type="entry name" value="BCTERIALGSPF"/>
</dbReference>
<keyword evidence="3" id="KW-1003">Cell membrane</keyword>
<dbReference type="PANTHER" id="PTHR30012:SF0">
    <property type="entry name" value="TYPE II SECRETION SYSTEM PROTEIN F-RELATED"/>
    <property type="match status" value="1"/>
</dbReference>
<evidence type="ECO:0000313" key="11">
    <source>
        <dbReference type="Proteomes" id="UP000774000"/>
    </source>
</evidence>
<reference evidence="10" key="1">
    <citation type="submission" date="2021-01" db="EMBL/GenBank/DDBJ databases">
        <title>Genomic Encyclopedia of Type Strains, Phase IV (KMG-IV): sequencing the most valuable type-strain genomes for metagenomic binning, comparative biology and taxonomic classification.</title>
        <authorList>
            <person name="Goeker M."/>
        </authorList>
    </citation>
    <scope>NUCLEOTIDE SEQUENCE</scope>
    <source>
        <strain evidence="10">DSM 23230</strain>
    </source>
</reference>
<comment type="similarity">
    <text evidence="2">Belongs to the GSP F family.</text>
</comment>
<feature type="transmembrane region" description="Helical" evidence="8">
    <location>
        <begin position="176"/>
        <end position="202"/>
    </location>
</feature>
<dbReference type="InterPro" id="IPR003004">
    <property type="entry name" value="GspF/PilC"/>
</dbReference>
<protein>
    <submittedName>
        <fullName evidence="10">Type IV pilus assembly protein PilC</fullName>
    </submittedName>
</protein>
<evidence type="ECO:0000256" key="4">
    <source>
        <dbReference type="ARBA" id="ARBA00022519"/>
    </source>
</evidence>
<dbReference type="Gene3D" id="1.20.81.30">
    <property type="entry name" value="Type II secretion system (T2SS), domain F"/>
    <property type="match status" value="2"/>
</dbReference>
<name>A0A938XR76_9FIRM</name>
<evidence type="ECO:0000256" key="2">
    <source>
        <dbReference type="ARBA" id="ARBA00005745"/>
    </source>
</evidence>
<feature type="transmembrane region" description="Helical" evidence="8">
    <location>
        <begin position="233"/>
        <end position="252"/>
    </location>
</feature>
<feature type="domain" description="Type II secretion system protein GspF" evidence="9">
    <location>
        <begin position="283"/>
        <end position="405"/>
    </location>
</feature>
<feature type="transmembrane region" description="Helical" evidence="8">
    <location>
        <begin position="386"/>
        <end position="407"/>
    </location>
</feature>
<accession>A0A938XR76</accession>
<gene>
    <name evidence="10" type="ORF">JOC47_000113</name>
</gene>
<evidence type="ECO:0000259" key="9">
    <source>
        <dbReference type="Pfam" id="PF00482"/>
    </source>
</evidence>
<evidence type="ECO:0000256" key="8">
    <source>
        <dbReference type="SAM" id="Phobius"/>
    </source>
</evidence>
<dbReference type="AlphaFoldDB" id="A0A938XR76"/>
<dbReference type="RefSeq" id="WP_204700011.1">
    <property type="nucleotide sequence ID" value="NZ_JAFBDQ010000001.1"/>
</dbReference>
<evidence type="ECO:0000256" key="3">
    <source>
        <dbReference type="ARBA" id="ARBA00022475"/>
    </source>
</evidence>
<feature type="domain" description="Type II secretion system protein GspF" evidence="9">
    <location>
        <begin position="80"/>
        <end position="203"/>
    </location>
</feature>
<dbReference type="InterPro" id="IPR042094">
    <property type="entry name" value="T2SS_GspF_sf"/>
</dbReference>
<comment type="subcellular location">
    <subcellularLocation>
        <location evidence="1">Cell inner membrane</location>
        <topology evidence="1">Multi-pass membrane protein</topology>
    </subcellularLocation>
</comment>
<keyword evidence="7 8" id="KW-0472">Membrane</keyword>
<dbReference type="InterPro" id="IPR018076">
    <property type="entry name" value="T2SS_GspF_dom"/>
</dbReference>
<keyword evidence="4" id="KW-0997">Cell inner membrane</keyword>
<comment type="caution">
    <text evidence="10">The sequence shown here is derived from an EMBL/GenBank/DDBJ whole genome shotgun (WGS) entry which is preliminary data.</text>
</comment>
<evidence type="ECO:0000313" key="10">
    <source>
        <dbReference type="EMBL" id="MBM7555289.1"/>
    </source>
</evidence>
<keyword evidence="5 8" id="KW-0812">Transmembrane</keyword>
<sequence length="414" mass="46501">MILPKNFNYQARAKNGDKEVGTIEAVDKQTALSRLKNRGLIPLEVKEKNNFNFSFKGIIDKLNSIELTAESVGLKDKYLFCRQLSSMLHSGIPIVEGLNSLAQQIENKTLREVTEDLAVEIEKGKSLSDGLKQHPEVFSNYFIKLVEVGETGGFLDQTLTNLGEYFKKQNQQKKQVISAISYPVITMLASITVLILLMVTVLPKFMETFQKLNVELPLPTKIVLGISSFMTSYWWAVLSAVVGSIVGIYYYYQTESGKEMIDGLMLKVPVLKSFILENSLIVFAKNLSLLERSGVAFLQSMEIVNRNIDNAVIRNKLETARLRIKDGINITTALERQQVFPGIALQMIQVGENTGELDEKLEDIVDFYEEEVEEKFEKMVSMLEPMMIIFLTVVIGGIVASVILPIFKMSQGMG</sequence>
<dbReference type="Proteomes" id="UP000774000">
    <property type="component" value="Unassembled WGS sequence"/>
</dbReference>
<evidence type="ECO:0000256" key="1">
    <source>
        <dbReference type="ARBA" id="ARBA00004429"/>
    </source>
</evidence>
<dbReference type="PANTHER" id="PTHR30012">
    <property type="entry name" value="GENERAL SECRETION PATHWAY PROTEIN"/>
    <property type="match status" value="1"/>
</dbReference>
<keyword evidence="6 8" id="KW-1133">Transmembrane helix</keyword>
<evidence type="ECO:0000256" key="7">
    <source>
        <dbReference type="ARBA" id="ARBA00023136"/>
    </source>
</evidence>